<sequence>MIKVFLVDDHEVVRRGVADLLEADPELTVVGEAPNVAQALARIPALRPDVALLDVRLPDGNGVELCRELRSRLPELNVLMLTSYTDEEAMLNAILAGAGGYVIKDIQGLQLVSAVHEVGSGRSLLDNRAAATLMAKLRADAADQGPLSGLTESERRLLELIGEGLTNRQIAERMFLAEKTVKNYVSRLLTKLGLERRTQAAVLAAKLHERRPYGE</sequence>
<dbReference type="PROSITE" id="PS00622">
    <property type="entry name" value="HTH_LUXR_1"/>
    <property type="match status" value="1"/>
</dbReference>
<accession>A0A6N7Z199</accession>
<dbReference type="PROSITE" id="PS50110">
    <property type="entry name" value="RESPONSE_REGULATORY"/>
    <property type="match status" value="1"/>
</dbReference>
<dbReference type="OrthoDB" id="9808843at2"/>
<keyword evidence="4" id="KW-0804">Transcription</keyword>
<evidence type="ECO:0000313" key="8">
    <source>
        <dbReference type="EMBL" id="MTD53420.1"/>
    </source>
</evidence>
<dbReference type="PROSITE" id="PS50043">
    <property type="entry name" value="HTH_LUXR_2"/>
    <property type="match status" value="1"/>
</dbReference>
<dbReference type="SMART" id="SM00421">
    <property type="entry name" value="HTH_LUXR"/>
    <property type="match status" value="1"/>
</dbReference>
<dbReference type="GO" id="GO:0000160">
    <property type="term" value="P:phosphorelay signal transduction system"/>
    <property type="evidence" value="ECO:0007669"/>
    <property type="project" value="InterPro"/>
</dbReference>
<dbReference type="EMBL" id="WMBA01000005">
    <property type="protein sequence ID" value="MTD53420.1"/>
    <property type="molecule type" value="Genomic_DNA"/>
</dbReference>
<proteinExistence type="predicted"/>
<dbReference type="SMART" id="SM00448">
    <property type="entry name" value="REC"/>
    <property type="match status" value="1"/>
</dbReference>
<keyword evidence="1 5" id="KW-0597">Phosphoprotein</keyword>
<keyword evidence="3" id="KW-0238">DNA-binding</keyword>
<dbReference type="InterPro" id="IPR011006">
    <property type="entry name" value="CheY-like_superfamily"/>
</dbReference>
<dbReference type="CDD" id="cd17535">
    <property type="entry name" value="REC_NarL-like"/>
    <property type="match status" value="1"/>
</dbReference>
<evidence type="ECO:0000256" key="5">
    <source>
        <dbReference type="PROSITE-ProRule" id="PRU00169"/>
    </source>
</evidence>
<evidence type="ECO:0000313" key="9">
    <source>
        <dbReference type="Proteomes" id="UP000440096"/>
    </source>
</evidence>
<dbReference type="Pfam" id="PF00072">
    <property type="entry name" value="Response_reg"/>
    <property type="match status" value="1"/>
</dbReference>
<dbReference type="Proteomes" id="UP000440096">
    <property type="component" value="Unassembled WGS sequence"/>
</dbReference>
<feature type="domain" description="HTH luxR-type" evidence="6">
    <location>
        <begin position="143"/>
        <end position="208"/>
    </location>
</feature>
<feature type="domain" description="Response regulatory" evidence="7">
    <location>
        <begin position="3"/>
        <end position="119"/>
    </location>
</feature>
<evidence type="ECO:0000256" key="3">
    <source>
        <dbReference type="ARBA" id="ARBA00023125"/>
    </source>
</evidence>
<comment type="caution">
    <text evidence="8">The sequence shown here is derived from an EMBL/GenBank/DDBJ whole genome shotgun (WGS) entry which is preliminary data.</text>
</comment>
<evidence type="ECO:0000256" key="1">
    <source>
        <dbReference type="ARBA" id="ARBA00022553"/>
    </source>
</evidence>
<protein>
    <submittedName>
        <fullName evidence="8">Response regulator</fullName>
    </submittedName>
</protein>
<dbReference type="SUPFAM" id="SSF52172">
    <property type="entry name" value="CheY-like"/>
    <property type="match status" value="1"/>
</dbReference>
<dbReference type="Pfam" id="PF00196">
    <property type="entry name" value="GerE"/>
    <property type="match status" value="1"/>
</dbReference>
<dbReference type="PANTHER" id="PTHR43214">
    <property type="entry name" value="TWO-COMPONENT RESPONSE REGULATOR"/>
    <property type="match status" value="1"/>
</dbReference>
<dbReference type="InterPro" id="IPR039420">
    <property type="entry name" value="WalR-like"/>
</dbReference>
<dbReference type="InterPro" id="IPR058245">
    <property type="entry name" value="NreC/VraR/RcsB-like_REC"/>
</dbReference>
<dbReference type="Gene3D" id="3.40.50.2300">
    <property type="match status" value="1"/>
</dbReference>
<dbReference type="GO" id="GO:0006355">
    <property type="term" value="P:regulation of DNA-templated transcription"/>
    <property type="evidence" value="ECO:0007669"/>
    <property type="project" value="InterPro"/>
</dbReference>
<dbReference type="InterPro" id="IPR000792">
    <property type="entry name" value="Tscrpt_reg_LuxR_C"/>
</dbReference>
<reference evidence="8 9" key="1">
    <citation type="submission" date="2019-11" db="EMBL/GenBank/DDBJ databases">
        <title>Draft genome of Amycolatopsis RM579.</title>
        <authorList>
            <person name="Duangmal K."/>
            <person name="Mingma R."/>
        </authorList>
    </citation>
    <scope>NUCLEOTIDE SEQUENCE [LARGE SCALE GENOMIC DNA]</scope>
    <source>
        <strain evidence="8 9">RM579</strain>
    </source>
</reference>
<feature type="modified residue" description="4-aspartylphosphate" evidence="5">
    <location>
        <position position="54"/>
    </location>
</feature>
<dbReference type="PANTHER" id="PTHR43214:SF24">
    <property type="entry name" value="TRANSCRIPTIONAL REGULATORY PROTEIN NARL-RELATED"/>
    <property type="match status" value="1"/>
</dbReference>
<dbReference type="AlphaFoldDB" id="A0A6N7Z199"/>
<evidence type="ECO:0000256" key="2">
    <source>
        <dbReference type="ARBA" id="ARBA00023015"/>
    </source>
</evidence>
<organism evidence="8 9">
    <name type="scientific">Amycolatopsis pithecellobii</name>
    <dbReference type="NCBI Taxonomy" id="664692"/>
    <lineage>
        <taxon>Bacteria</taxon>
        <taxon>Bacillati</taxon>
        <taxon>Actinomycetota</taxon>
        <taxon>Actinomycetes</taxon>
        <taxon>Pseudonocardiales</taxon>
        <taxon>Pseudonocardiaceae</taxon>
        <taxon>Amycolatopsis</taxon>
    </lineage>
</organism>
<dbReference type="InterPro" id="IPR001789">
    <property type="entry name" value="Sig_transdc_resp-reg_receiver"/>
</dbReference>
<dbReference type="CDD" id="cd06170">
    <property type="entry name" value="LuxR_C_like"/>
    <property type="match status" value="1"/>
</dbReference>
<keyword evidence="2" id="KW-0805">Transcription regulation</keyword>
<evidence type="ECO:0000256" key="4">
    <source>
        <dbReference type="ARBA" id="ARBA00023163"/>
    </source>
</evidence>
<gene>
    <name evidence="8" type="ORF">GKO32_05425</name>
</gene>
<dbReference type="RefSeq" id="WP_154755653.1">
    <property type="nucleotide sequence ID" value="NZ_WMBA01000005.1"/>
</dbReference>
<evidence type="ECO:0000259" key="6">
    <source>
        <dbReference type="PROSITE" id="PS50043"/>
    </source>
</evidence>
<dbReference type="PRINTS" id="PR00038">
    <property type="entry name" value="HTHLUXR"/>
</dbReference>
<name>A0A6N7Z199_9PSEU</name>
<dbReference type="GO" id="GO:0003677">
    <property type="term" value="F:DNA binding"/>
    <property type="evidence" value="ECO:0007669"/>
    <property type="project" value="UniProtKB-KW"/>
</dbReference>
<evidence type="ECO:0000259" key="7">
    <source>
        <dbReference type="PROSITE" id="PS50110"/>
    </source>
</evidence>
<keyword evidence="9" id="KW-1185">Reference proteome</keyword>